<dbReference type="EMBL" id="ATFF01000006">
    <property type="protein sequence ID" value="EPF30563.1"/>
    <property type="molecule type" value="Genomic_DNA"/>
</dbReference>
<organism evidence="2 3">
    <name type="scientific">Treponema maltophilum ATCC 51939</name>
    <dbReference type="NCBI Taxonomy" id="1125699"/>
    <lineage>
        <taxon>Bacteria</taxon>
        <taxon>Pseudomonadati</taxon>
        <taxon>Spirochaetota</taxon>
        <taxon>Spirochaetia</taxon>
        <taxon>Spirochaetales</taxon>
        <taxon>Treponemataceae</taxon>
        <taxon>Treponema</taxon>
    </lineage>
</organism>
<sequence length="221" mass="24502">MRKIMCGVFAAALLFAGCKTAKTEPAAKELEGTVKSEVLEHKGSALGINELPVWVQTYIQTGITGLEKLNDYKDVYCFVAETTASNLDAGQAWVNSFNMPQTIARNVSARVDALFSGASSGGTDGTYGTYFENVVKASSNIEYSGVRKINDWWVLVRRYDQKVKSKYVDQYRVYVFYTIERDLLDRQVLAVIDKTAANAKLNADQQATVNKVKSLIKDRGL</sequence>
<evidence type="ECO:0000313" key="3">
    <source>
        <dbReference type="Proteomes" id="UP000014541"/>
    </source>
</evidence>
<dbReference type="Proteomes" id="UP000014541">
    <property type="component" value="Unassembled WGS sequence"/>
</dbReference>
<keyword evidence="3" id="KW-1185">Reference proteome</keyword>
<dbReference type="RefSeq" id="WP_016525174.1">
    <property type="nucleotide sequence ID" value="NZ_KE332518.1"/>
</dbReference>
<reference evidence="2 3" key="1">
    <citation type="submission" date="2013-04" db="EMBL/GenBank/DDBJ databases">
        <title>The Genome Sequence of Treponema maltophilum ATCC 51939.</title>
        <authorList>
            <consortium name="The Broad Institute Genomics Platform"/>
            <person name="Earl A."/>
            <person name="Ward D."/>
            <person name="Feldgarden M."/>
            <person name="Gevers D."/>
            <person name="Leonetti C."/>
            <person name="Blanton J.M."/>
            <person name="Dewhirst F.E."/>
            <person name="Izard J."/>
            <person name="Walker B."/>
            <person name="Young S."/>
            <person name="Zeng Q."/>
            <person name="Gargeya S."/>
            <person name="Fitzgerald M."/>
            <person name="Haas B."/>
            <person name="Abouelleil A."/>
            <person name="Allen A.W."/>
            <person name="Alvarado L."/>
            <person name="Arachchi H.M."/>
            <person name="Berlin A.M."/>
            <person name="Chapman S.B."/>
            <person name="Gainer-Dewar J."/>
            <person name="Goldberg J."/>
            <person name="Griggs A."/>
            <person name="Gujja S."/>
            <person name="Hansen M."/>
            <person name="Howarth C."/>
            <person name="Imamovic A."/>
            <person name="Ireland A."/>
            <person name="Larimer J."/>
            <person name="McCowan C."/>
            <person name="Murphy C."/>
            <person name="Pearson M."/>
            <person name="Poon T.W."/>
            <person name="Priest M."/>
            <person name="Roberts A."/>
            <person name="Saif S."/>
            <person name="Shea T."/>
            <person name="Sisk P."/>
            <person name="Sykes S."/>
            <person name="Wortman J."/>
            <person name="Nusbaum C."/>
            <person name="Birren B."/>
        </authorList>
    </citation>
    <scope>NUCLEOTIDE SEQUENCE [LARGE SCALE GENOMIC DNA]</scope>
    <source>
        <strain evidence="2 3">ATCC 51939</strain>
    </source>
</reference>
<dbReference type="PROSITE" id="PS51257">
    <property type="entry name" value="PROKAR_LIPOPROTEIN"/>
    <property type="match status" value="1"/>
</dbReference>
<dbReference type="OrthoDB" id="362551at2"/>
<accession>S3JX55</accession>
<feature type="signal peptide" evidence="1">
    <location>
        <begin position="1"/>
        <end position="21"/>
    </location>
</feature>
<name>S3JX55_TREMA</name>
<evidence type="ECO:0008006" key="4">
    <source>
        <dbReference type="Google" id="ProtNLM"/>
    </source>
</evidence>
<comment type="caution">
    <text evidence="2">The sequence shown here is derived from an EMBL/GenBank/DDBJ whole genome shotgun (WGS) entry which is preliminary data.</text>
</comment>
<evidence type="ECO:0000256" key="1">
    <source>
        <dbReference type="SAM" id="SignalP"/>
    </source>
</evidence>
<gene>
    <name evidence="2" type="ORF">HMPREF9194_00880</name>
</gene>
<dbReference type="STRING" id="1125699.HMPREF9194_00880"/>
<dbReference type="HOGENOM" id="CLU_1229447_0_0_12"/>
<protein>
    <recommendedName>
        <fullName evidence="4">Lipoprotein</fullName>
    </recommendedName>
</protein>
<proteinExistence type="predicted"/>
<dbReference type="PATRIC" id="fig|1125699.3.peg.897"/>
<dbReference type="AlphaFoldDB" id="S3JX55"/>
<keyword evidence="1" id="KW-0732">Signal</keyword>
<dbReference type="eggNOG" id="ENOG5031CIE">
    <property type="taxonomic scope" value="Bacteria"/>
</dbReference>
<evidence type="ECO:0000313" key="2">
    <source>
        <dbReference type="EMBL" id="EPF30563.1"/>
    </source>
</evidence>
<feature type="chain" id="PRO_5004511040" description="Lipoprotein" evidence="1">
    <location>
        <begin position="22"/>
        <end position="221"/>
    </location>
</feature>